<dbReference type="InterPro" id="IPR003378">
    <property type="entry name" value="Fringe-like_glycosylTrfase"/>
</dbReference>
<comment type="subcellular location">
    <subcellularLocation>
        <location evidence="9">Endomembrane system</location>
        <topology evidence="9">Single-pass membrane protein</topology>
    </subcellularLocation>
    <subcellularLocation>
        <location evidence="1">Membrane</location>
        <topology evidence="1">Single-pass type II membrane protein</topology>
    </subcellularLocation>
</comment>
<dbReference type="OMA" id="CATYPRF"/>
<dbReference type="FunFam" id="3.90.550.50:FF:000008">
    <property type="entry name" value="Beta-1,3-glucosyltransferase"/>
    <property type="match status" value="1"/>
</dbReference>
<keyword evidence="13" id="KW-1185">Reference proteome</keyword>
<evidence type="ECO:0000256" key="6">
    <source>
        <dbReference type="ARBA" id="ARBA00022968"/>
    </source>
</evidence>
<evidence type="ECO:0000256" key="3">
    <source>
        <dbReference type="ARBA" id="ARBA00022676"/>
    </source>
</evidence>
<dbReference type="GO" id="GO:0016757">
    <property type="term" value="F:glycosyltransferase activity"/>
    <property type="evidence" value="ECO:0007669"/>
    <property type="project" value="UniProtKB-KW"/>
</dbReference>
<dbReference type="InParanoid" id="A0A7R8URC0"/>
<dbReference type="GO" id="GO:0016020">
    <property type="term" value="C:membrane"/>
    <property type="evidence" value="ECO:0007669"/>
    <property type="project" value="UniProtKB-SubCell"/>
</dbReference>
<keyword evidence="8" id="KW-0472">Membrane</keyword>
<keyword evidence="5" id="KW-0812">Transmembrane</keyword>
<dbReference type="EMBL" id="LR899011">
    <property type="protein sequence ID" value="CAD7085602.1"/>
    <property type="molecule type" value="Genomic_DNA"/>
</dbReference>
<feature type="chain" id="PRO_5031504770" description="Fringe-like glycosyltransferase domain-containing protein" evidence="10">
    <location>
        <begin position="20"/>
        <end position="560"/>
    </location>
</feature>
<dbReference type="GO" id="GO:0012505">
    <property type="term" value="C:endomembrane system"/>
    <property type="evidence" value="ECO:0007669"/>
    <property type="project" value="UniProtKB-SubCell"/>
</dbReference>
<dbReference type="OrthoDB" id="421979at2759"/>
<evidence type="ECO:0000256" key="5">
    <source>
        <dbReference type="ARBA" id="ARBA00022692"/>
    </source>
</evidence>
<evidence type="ECO:0000256" key="2">
    <source>
        <dbReference type="ARBA" id="ARBA00008661"/>
    </source>
</evidence>
<dbReference type="FunCoup" id="A0A7R8URC0">
    <property type="interactions" value="23"/>
</dbReference>
<feature type="domain" description="Fringe-like glycosyltransferase" evidence="11">
    <location>
        <begin position="285"/>
        <end position="503"/>
    </location>
</feature>
<protein>
    <recommendedName>
        <fullName evidence="11">Fringe-like glycosyltransferase domain-containing protein</fullName>
    </recommendedName>
</protein>
<keyword evidence="3" id="KW-0328">Glycosyltransferase</keyword>
<dbReference type="AlphaFoldDB" id="A0A7R8URC0"/>
<evidence type="ECO:0000256" key="9">
    <source>
        <dbReference type="ARBA" id="ARBA00037847"/>
    </source>
</evidence>
<organism evidence="12 13">
    <name type="scientific">Hermetia illucens</name>
    <name type="common">Black soldier fly</name>
    <dbReference type="NCBI Taxonomy" id="343691"/>
    <lineage>
        <taxon>Eukaryota</taxon>
        <taxon>Metazoa</taxon>
        <taxon>Ecdysozoa</taxon>
        <taxon>Arthropoda</taxon>
        <taxon>Hexapoda</taxon>
        <taxon>Insecta</taxon>
        <taxon>Pterygota</taxon>
        <taxon>Neoptera</taxon>
        <taxon>Endopterygota</taxon>
        <taxon>Diptera</taxon>
        <taxon>Brachycera</taxon>
        <taxon>Stratiomyomorpha</taxon>
        <taxon>Stratiomyidae</taxon>
        <taxon>Hermetiinae</taxon>
        <taxon>Hermetia</taxon>
    </lineage>
</organism>
<dbReference type="PANTHER" id="PTHR10811">
    <property type="entry name" value="FRINGE-RELATED"/>
    <property type="match status" value="1"/>
</dbReference>
<evidence type="ECO:0000256" key="1">
    <source>
        <dbReference type="ARBA" id="ARBA00004606"/>
    </source>
</evidence>
<evidence type="ECO:0000256" key="7">
    <source>
        <dbReference type="ARBA" id="ARBA00022989"/>
    </source>
</evidence>
<accession>A0A7R8URC0</accession>
<name>A0A7R8URC0_HERIL</name>
<feature type="signal peptide" evidence="10">
    <location>
        <begin position="1"/>
        <end position="19"/>
    </location>
</feature>
<dbReference type="Gene3D" id="3.90.550.50">
    <property type="match status" value="2"/>
</dbReference>
<evidence type="ECO:0000256" key="8">
    <source>
        <dbReference type="ARBA" id="ARBA00023136"/>
    </source>
</evidence>
<dbReference type="Pfam" id="PF02434">
    <property type="entry name" value="Fringe"/>
    <property type="match status" value="1"/>
</dbReference>
<sequence>MKWTIFQLLILIGLSFSLAPNEILILILSQPDAYHNGLAKNVYDNITHQSSHLNSTNPINVKILHEIVDQPGYWTFLAILPHLEEQRIGPNIKWVVLCEDQSVIDLKLLLDGLEEWNWKQEIFIGYPVHDKEATIIHHFAFFERPQWFSYPLIRSGVAFTSPLINKLTKRVQEEKPSSEFFIDASHELSLFIWHHIRATAENNKLKSRPDVSLRHSTSCQEGEGKIVDEGGGGCAVESPGNTRAATKLSRASGHKLLMAASPYFCRIKRHGCAIYAREPKSTCDRVDIEEIYFAIKTYHKFHGERIPIIEKTWGQYAVHKKFFSDIADDTIPTFTTNVPNTETGHCAKTLSIFKLALKDIDEINVSADTKRLQKPIKWIFLCDDDTLLSVSRVCDILGCFNATEHIYLGERYGYRLHSKDGFNYITGGGGMAISLPTARKIVTSCVCPSISSPDDMIIGICLQRLGIKAIHSPRFHQARPSDYAADILSLDDPVSFHKFWQIDPVRTYSKWFQLADQQRCLHATESNKSFCDINAKQSTNYVKKSKNGDTSRRKTHHIEL</sequence>
<evidence type="ECO:0000256" key="4">
    <source>
        <dbReference type="ARBA" id="ARBA00022679"/>
    </source>
</evidence>
<comment type="similarity">
    <text evidence="2">Belongs to the glycosyltransferase 31 family.</text>
</comment>
<reference evidence="12 13" key="1">
    <citation type="submission" date="2020-11" db="EMBL/GenBank/DDBJ databases">
        <authorList>
            <person name="Wallbank WR R."/>
            <person name="Pardo Diaz C."/>
            <person name="Kozak K."/>
            <person name="Martin S."/>
            <person name="Jiggins C."/>
            <person name="Moest M."/>
            <person name="Warren A I."/>
            <person name="Generalovic N T."/>
            <person name="Byers J.R.P. K."/>
            <person name="Montejo-Kovacevich G."/>
            <person name="Yen C E."/>
        </authorList>
    </citation>
    <scope>NUCLEOTIDE SEQUENCE [LARGE SCALE GENOMIC DNA]</scope>
</reference>
<proteinExistence type="inferred from homology"/>
<keyword evidence="7" id="KW-1133">Transmembrane helix</keyword>
<keyword evidence="6" id="KW-0735">Signal-anchor</keyword>
<evidence type="ECO:0000313" key="12">
    <source>
        <dbReference type="EMBL" id="CAD7085602.1"/>
    </source>
</evidence>
<evidence type="ECO:0000313" key="13">
    <source>
        <dbReference type="Proteomes" id="UP000594454"/>
    </source>
</evidence>
<evidence type="ECO:0000259" key="11">
    <source>
        <dbReference type="Pfam" id="PF02434"/>
    </source>
</evidence>
<keyword evidence="10" id="KW-0732">Signal</keyword>
<gene>
    <name evidence="12" type="ORF">HERILL_LOCUS8432</name>
</gene>
<keyword evidence="4" id="KW-0808">Transferase</keyword>
<dbReference type="Proteomes" id="UP000594454">
    <property type="component" value="Chromosome 3"/>
</dbReference>
<evidence type="ECO:0000256" key="10">
    <source>
        <dbReference type="SAM" id="SignalP"/>
    </source>
</evidence>